<proteinExistence type="inferred from homology"/>
<reference evidence="3 4" key="1">
    <citation type="submission" date="2023-02" db="EMBL/GenBank/DDBJ databases">
        <title>Streptomyces sp. SCA4-21 with antifungal activity against Fusarium oxysporum f. sp. cubense, Streptomyces sp. SCA2-17 with antifungal activity against Fusarium oxysporum f. sp. cubense.</title>
        <authorList>
            <person name="Qi D."/>
        </authorList>
    </citation>
    <scope>NUCLEOTIDE SEQUENCE [LARGE SCALE GENOMIC DNA]</scope>
    <source>
        <strain evidence="3 4">SCA4-21</strain>
    </source>
</reference>
<accession>A0ABY9URT7</accession>
<dbReference type="PROSITE" id="PS00061">
    <property type="entry name" value="ADH_SHORT"/>
    <property type="match status" value="1"/>
</dbReference>
<protein>
    <submittedName>
        <fullName evidence="3">SDR family NAD(P)-dependent oxidoreductase</fullName>
    </submittedName>
</protein>
<dbReference type="InterPro" id="IPR002347">
    <property type="entry name" value="SDR_fam"/>
</dbReference>
<feature type="domain" description="Ketoreductase" evidence="2">
    <location>
        <begin position="9"/>
        <end position="198"/>
    </location>
</feature>
<dbReference type="InterPro" id="IPR020904">
    <property type="entry name" value="Sc_DH/Rdtase_CS"/>
</dbReference>
<dbReference type="Proteomes" id="UP001305606">
    <property type="component" value="Chromosome"/>
</dbReference>
<dbReference type="Pfam" id="PF13561">
    <property type="entry name" value="adh_short_C2"/>
    <property type="match status" value="1"/>
</dbReference>
<dbReference type="InterPro" id="IPR057326">
    <property type="entry name" value="KR_dom"/>
</dbReference>
<dbReference type="Gene3D" id="3.40.50.720">
    <property type="entry name" value="NAD(P)-binding Rossmann-like Domain"/>
    <property type="match status" value="1"/>
</dbReference>
<dbReference type="PRINTS" id="PR00081">
    <property type="entry name" value="GDHRDH"/>
</dbReference>
<dbReference type="InterPro" id="IPR036291">
    <property type="entry name" value="NAD(P)-bd_dom_sf"/>
</dbReference>
<sequence length="256" mass="25913">MPASPAVVRTAVVTGAGSQRGIGRATAHRLAAAGYEIAVLDLDEAAAKEAAAEIAERHGVRALGVRCDVTDRASVDSAVTEVEGALAPIGALVNNAGITDPSRFLDIEPHVWRKIFAVNVDGTYHVTQRIAGGMVERGFGRIVNLSSVSAQRGGGVFGGSHYSAAKGAVLGLTRAVARELGGTGVTVNAVAPGLIDTDITGGALVGEQRASVLSTIPAGRAGSADDVAVTIAFLCTPEAEYLTGTTVDINGGSHIH</sequence>
<evidence type="ECO:0000259" key="2">
    <source>
        <dbReference type="SMART" id="SM00822"/>
    </source>
</evidence>
<dbReference type="PANTHER" id="PTHR42760:SF135">
    <property type="entry name" value="BLL7886 PROTEIN"/>
    <property type="match status" value="1"/>
</dbReference>
<dbReference type="PRINTS" id="PR00080">
    <property type="entry name" value="SDRFAMILY"/>
</dbReference>
<keyword evidence="4" id="KW-1185">Reference proteome</keyword>
<evidence type="ECO:0000313" key="3">
    <source>
        <dbReference type="EMBL" id="WNE95262.1"/>
    </source>
</evidence>
<dbReference type="RefSeq" id="WP_311034615.1">
    <property type="nucleotide sequence ID" value="NZ_CP117522.1"/>
</dbReference>
<organism evidence="3 4">
    <name type="scientific">Streptomyces luomodiensis</name>
    <dbReference type="NCBI Taxonomy" id="3026192"/>
    <lineage>
        <taxon>Bacteria</taxon>
        <taxon>Bacillati</taxon>
        <taxon>Actinomycetota</taxon>
        <taxon>Actinomycetes</taxon>
        <taxon>Kitasatosporales</taxon>
        <taxon>Streptomycetaceae</taxon>
        <taxon>Streptomyces</taxon>
    </lineage>
</organism>
<dbReference type="SMART" id="SM00822">
    <property type="entry name" value="PKS_KR"/>
    <property type="match status" value="1"/>
</dbReference>
<comment type="similarity">
    <text evidence="1">Belongs to the short-chain dehydrogenases/reductases (SDR) family.</text>
</comment>
<dbReference type="PANTHER" id="PTHR42760">
    <property type="entry name" value="SHORT-CHAIN DEHYDROGENASES/REDUCTASES FAMILY MEMBER"/>
    <property type="match status" value="1"/>
</dbReference>
<dbReference type="EMBL" id="CP117522">
    <property type="protein sequence ID" value="WNE95262.1"/>
    <property type="molecule type" value="Genomic_DNA"/>
</dbReference>
<gene>
    <name evidence="3" type="ORF">PS467_07810</name>
</gene>
<evidence type="ECO:0000256" key="1">
    <source>
        <dbReference type="ARBA" id="ARBA00006484"/>
    </source>
</evidence>
<dbReference type="SUPFAM" id="SSF51735">
    <property type="entry name" value="NAD(P)-binding Rossmann-fold domains"/>
    <property type="match status" value="1"/>
</dbReference>
<name>A0ABY9URT7_9ACTN</name>
<evidence type="ECO:0000313" key="4">
    <source>
        <dbReference type="Proteomes" id="UP001305606"/>
    </source>
</evidence>